<name>A0ABD4SF45_9LACO</name>
<dbReference type="SUPFAM" id="SSF88713">
    <property type="entry name" value="Glycoside hydrolase/deacetylase"/>
    <property type="match status" value="1"/>
</dbReference>
<dbReference type="EMBL" id="JAJNUD010000027">
    <property type="protein sequence ID" value="MCD5518635.1"/>
    <property type="molecule type" value="Genomic_DNA"/>
</dbReference>
<proteinExistence type="predicted"/>
<protein>
    <recommendedName>
        <fullName evidence="3">NodB homology domain-containing protein</fullName>
    </recommendedName>
</protein>
<accession>A0ABD4SF45</accession>
<gene>
    <name evidence="1" type="ORF">LOB39_08725</name>
</gene>
<dbReference type="Proteomes" id="UP001320314">
    <property type="component" value="Unassembled WGS sequence"/>
</dbReference>
<comment type="caution">
    <text evidence="1">The sequence shown here is derived from an EMBL/GenBank/DDBJ whole genome shotgun (WGS) entry which is preliminary data.</text>
</comment>
<evidence type="ECO:0000313" key="2">
    <source>
        <dbReference type="Proteomes" id="UP001320314"/>
    </source>
</evidence>
<reference evidence="1 2" key="1">
    <citation type="submission" date="2021-12" db="EMBL/GenBank/DDBJ databases">
        <title>Antimicrobial susceptibility of Lactobacillus delbrueckii subsp. lactis obtained from milk products and other habitats.</title>
        <authorList>
            <person name="Shani N."/>
        </authorList>
    </citation>
    <scope>NUCLEOTIDE SEQUENCE [LARGE SCALE GENOMIC DNA]</scope>
    <source>
        <strain evidence="1 2">CIRM BIA 266</strain>
    </source>
</reference>
<dbReference type="RefSeq" id="WP_231523782.1">
    <property type="nucleotide sequence ID" value="NZ_JAJNUD010000027.1"/>
</dbReference>
<dbReference type="AlphaFoldDB" id="A0ABD4SF45"/>
<dbReference type="InterPro" id="IPR011330">
    <property type="entry name" value="Glyco_hydro/deAcase_b/a-brl"/>
</dbReference>
<evidence type="ECO:0008006" key="3">
    <source>
        <dbReference type="Google" id="ProtNLM"/>
    </source>
</evidence>
<organism evidence="1 2">
    <name type="scientific">Lactobacillus delbrueckii subsp. allosunkii</name>
    <dbReference type="NCBI Taxonomy" id="1050107"/>
    <lineage>
        <taxon>Bacteria</taxon>
        <taxon>Bacillati</taxon>
        <taxon>Bacillota</taxon>
        <taxon>Bacilli</taxon>
        <taxon>Lactobacillales</taxon>
        <taxon>Lactobacillaceae</taxon>
        <taxon>Lactobacillus</taxon>
    </lineage>
</organism>
<sequence>MKIFDKLSKKALFLMFEDGRKDTVLFTEKLLEKLNYQATILTYGEKFKRDDQKFISAKDLRKLQKEGFWELGTNGYRLSYINCYDRYKHFLGQLDSREFVEIGDQAVYWPELQPLSDGLYQRQGWDAGGDYQGDAKADQA</sequence>
<evidence type="ECO:0000313" key="1">
    <source>
        <dbReference type="EMBL" id="MCD5518635.1"/>
    </source>
</evidence>
<dbReference type="Gene3D" id="3.20.20.370">
    <property type="entry name" value="Glycoside hydrolase/deacetylase"/>
    <property type="match status" value="1"/>
</dbReference>